<evidence type="ECO:0000313" key="4">
    <source>
        <dbReference type="Proteomes" id="UP001596310"/>
    </source>
</evidence>
<name>A0ABW1UP55_9LACO</name>
<evidence type="ECO:0000256" key="1">
    <source>
        <dbReference type="ARBA" id="ARBA00007768"/>
    </source>
</evidence>
<accession>A0ABW1UP55</accession>
<dbReference type="RefSeq" id="WP_125600819.1">
    <property type="nucleotide sequence ID" value="NZ_JBHSSM010000020.1"/>
</dbReference>
<comment type="caution">
    <text evidence="2">Once thought to be involved in copper homeostasis, experiments in E.coli have shown this is not the case.</text>
</comment>
<proteinExistence type="inferred from homology"/>
<comment type="subcellular location">
    <subcellularLocation>
        <location evidence="2">Cytoplasm</location>
    </subcellularLocation>
</comment>
<dbReference type="PANTHER" id="PTHR12598:SF0">
    <property type="entry name" value="COPPER HOMEOSTASIS PROTEIN CUTC HOMOLOG"/>
    <property type="match status" value="1"/>
</dbReference>
<dbReference type="EMBL" id="JBHSSM010000020">
    <property type="protein sequence ID" value="MFC6315755.1"/>
    <property type="molecule type" value="Genomic_DNA"/>
</dbReference>
<reference evidence="4" key="1">
    <citation type="journal article" date="2019" name="Int. J. Syst. Evol. Microbiol.">
        <title>The Global Catalogue of Microorganisms (GCM) 10K type strain sequencing project: providing services to taxonomists for standard genome sequencing and annotation.</title>
        <authorList>
            <consortium name="The Broad Institute Genomics Platform"/>
            <consortium name="The Broad Institute Genome Sequencing Center for Infectious Disease"/>
            <person name="Wu L."/>
            <person name="Ma J."/>
        </authorList>
    </citation>
    <scope>NUCLEOTIDE SEQUENCE [LARGE SCALE GENOMIC DNA]</scope>
    <source>
        <strain evidence="4">CCM 8897</strain>
    </source>
</reference>
<comment type="similarity">
    <text evidence="1 2">Belongs to the CutC family.</text>
</comment>
<keyword evidence="2" id="KW-0963">Cytoplasm</keyword>
<dbReference type="SUPFAM" id="SSF110395">
    <property type="entry name" value="CutC-like"/>
    <property type="match status" value="1"/>
</dbReference>
<keyword evidence="4" id="KW-1185">Reference proteome</keyword>
<sequence>MVLKEVCVENYTQIPAAVQAGAQRIELNDNLAVGGTTVSHGVMAEAARYLNEQEIPLVAMIRPRGGNFVYNDLELKIMESDLFVAQQVGVDAVTFGALTADRALDTEAMEMLIGAAGGLQVVMHMAFDEIPVQRQQATIDWLVDHGVSRILTHGGPLNTPIDQHFAQLAQTIALAAGRIEILPGGGITNENAERIAAELGVRQLHGTKILGDLSAE</sequence>
<dbReference type="Gene3D" id="3.20.20.380">
    <property type="entry name" value="Copper homeostasis (CutC) domain"/>
    <property type="match status" value="1"/>
</dbReference>
<comment type="caution">
    <text evidence="3">The sequence shown here is derived from an EMBL/GenBank/DDBJ whole genome shotgun (WGS) entry which is preliminary data.</text>
</comment>
<gene>
    <name evidence="2" type="primary">cutC</name>
    <name evidence="3" type="ORF">ACFQHW_09290</name>
</gene>
<dbReference type="PANTHER" id="PTHR12598">
    <property type="entry name" value="COPPER HOMEOSTASIS PROTEIN CUTC"/>
    <property type="match status" value="1"/>
</dbReference>
<evidence type="ECO:0000313" key="3">
    <source>
        <dbReference type="EMBL" id="MFC6315755.1"/>
    </source>
</evidence>
<dbReference type="InterPro" id="IPR036822">
    <property type="entry name" value="CutC-like_dom_sf"/>
</dbReference>
<dbReference type="InterPro" id="IPR005627">
    <property type="entry name" value="CutC-like"/>
</dbReference>
<dbReference type="Pfam" id="PF03932">
    <property type="entry name" value="CutC"/>
    <property type="match status" value="1"/>
</dbReference>
<dbReference type="HAMAP" id="MF_00795">
    <property type="entry name" value="CutC"/>
    <property type="match status" value="1"/>
</dbReference>
<organism evidence="3 4">
    <name type="scientific">Lapidilactobacillus achengensis</name>
    <dbReference type="NCBI Taxonomy" id="2486000"/>
    <lineage>
        <taxon>Bacteria</taxon>
        <taxon>Bacillati</taxon>
        <taxon>Bacillota</taxon>
        <taxon>Bacilli</taxon>
        <taxon>Lactobacillales</taxon>
        <taxon>Lactobacillaceae</taxon>
        <taxon>Lapidilactobacillus</taxon>
    </lineage>
</organism>
<protein>
    <recommendedName>
        <fullName evidence="2">PF03932 family protein CutC</fullName>
    </recommendedName>
</protein>
<evidence type="ECO:0000256" key="2">
    <source>
        <dbReference type="HAMAP-Rule" id="MF_00795"/>
    </source>
</evidence>
<dbReference type="Proteomes" id="UP001596310">
    <property type="component" value="Unassembled WGS sequence"/>
</dbReference>